<gene>
    <name evidence="4" type="ORF">K402DRAFT_396640</name>
</gene>
<dbReference type="InterPro" id="IPR011990">
    <property type="entry name" value="TPR-like_helical_dom_sf"/>
</dbReference>
<evidence type="ECO:0000313" key="4">
    <source>
        <dbReference type="EMBL" id="KAF1983401.1"/>
    </source>
</evidence>
<evidence type="ECO:0000313" key="5">
    <source>
        <dbReference type="Proteomes" id="UP000800041"/>
    </source>
</evidence>
<dbReference type="AlphaFoldDB" id="A0A6G1GR39"/>
<protein>
    <recommendedName>
        <fullName evidence="6">Filamentation protein-like protein</fullName>
    </recommendedName>
</protein>
<dbReference type="PANTHER" id="PTHR23083">
    <property type="entry name" value="TETRATRICOPEPTIDE REPEAT PROTEIN, TPR"/>
    <property type="match status" value="1"/>
</dbReference>
<organism evidence="4 5">
    <name type="scientific">Aulographum hederae CBS 113979</name>
    <dbReference type="NCBI Taxonomy" id="1176131"/>
    <lineage>
        <taxon>Eukaryota</taxon>
        <taxon>Fungi</taxon>
        <taxon>Dikarya</taxon>
        <taxon>Ascomycota</taxon>
        <taxon>Pezizomycotina</taxon>
        <taxon>Dothideomycetes</taxon>
        <taxon>Pleosporomycetidae</taxon>
        <taxon>Aulographales</taxon>
        <taxon>Aulographaceae</taxon>
    </lineage>
</organism>
<feature type="compositionally biased region" description="Basic and acidic residues" evidence="3">
    <location>
        <begin position="909"/>
        <end position="922"/>
    </location>
</feature>
<feature type="region of interest" description="Disordered" evidence="3">
    <location>
        <begin position="807"/>
        <end position="945"/>
    </location>
</feature>
<feature type="region of interest" description="Disordered" evidence="3">
    <location>
        <begin position="731"/>
        <end position="794"/>
    </location>
</feature>
<dbReference type="SMART" id="SM00028">
    <property type="entry name" value="TPR"/>
    <property type="match status" value="6"/>
</dbReference>
<dbReference type="Proteomes" id="UP000800041">
    <property type="component" value="Unassembled WGS sequence"/>
</dbReference>
<feature type="compositionally biased region" description="Basic residues" evidence="3">
    <location>
        <begin position="810"/>
        <end position="822"/>
    </location>
</feature>
<feature type="compositionally biased region" description="Basic and acidic residues" evidence="3">
    <location>
        <begin position="823"/>
        <end position="834"/>
    </location>
</feature>
<dbReference type="EMBL" id="ML977175">
    <property type="protein sequence ID" value="KAF1983401.1"/>
    <property type="molecule type" value="Genomic_DNA"/>
</dbReference>
<dbReference type="Pfam" id="PF13181">
    <property type="entry name" value="TPR_8"/>
    <property type="match status" value="1"/>
</dbReference>
<feature type="region of interest" description="Disordered" evidence="3">
    <location>
        <begin position="1100"/>
        <end position="1127"/>
    </location>
</feature>
<evidence type="ECO:0000256" key="1">
    <source>
        <dbReference type="ARBA" id="ARBA00002550"/>
    </source>
</evidence>
<name>A0A6G1GR39_9PEZI</name>
<proteinExistence type="inferred from homology"/>
<keyword evidence="5" id="KW-1185">Reference proteome</keyword>
<dbReference type="PANTHER" id="PTHR23083:SF464">
    <property type="entry name" value="TETRATRICOPEPTIDE REPEAT DOMAIN 7, ISOFORM A"/>
    <property type="match status" value="1"/>
</dbReference>
<reference evidence="4" key="1">
    <citation type="journal article" date="2020" name="Stud. Mycol.">
        <title>101 Dothideomycetes genomes: a test case for predicting lifestyles and emergence of pathogens.</title>
        <authorList>
            <person name="Haridas S."/>
            <person name="Albert R."/>
            <person name="Binder M."/>
            <person name="Bloem J."/>
            <person name="Labutti K."/>
            <person name="Salamov A."/>
            <person name="Andreopoulos B."/>
            <person name="Baker S."/>
            <person name="Barry K."/>
            <person name="Bills G."/>
            <person name="Bluhm B."/>
            <person name="Cannon C."/>
            <person name="Castanera R."/>
            <person name="Culley D."/>
            <person name="Daum C."/>
            <person name="Ezra D."/>
            <person name="Gonzalez J."/>
            <person name="Henrissat B."/>
            <person name="Kuo A."/>
            <person name="Liang C."/>
            <person name="Lipzen A."/>
            <person name="Lutzoni F."/>
            <person name="Magnuson J."/>
            <person name="Mondo S."/>
            <person name="Nolan M."/>
            <person name="Ohm R."/>
            <person name="Pangilinan J."/>
            <person name="Park H.-J."/>
            <person name="Ramirez L."/>
            <person name="Alfaro M."/>
            <person name="Sun H."/>
            <person name="Tritt A."/>
            <person name="Yoshinaga Y."/>
            <person name="Zwiers L.-H."/>
            <person name="Turgeon B."/>
            <person name="Goodwin S."/>
            <person name="Spatafora J."/>
            <person name="Crous P."/>
            <person name="Grigoriev I."/>
        </authorList>
    </citation>
    <scope>NUCLEOTIDE SEQUENCE</scope>
    <source>
        <strain evidence="4">CBS 113979</strain>
    </source>
</reference>
<sequence>MVQKSNEKATRYLAELDKARCTGRWTELPELARKVEKHAPHRACLALTARTEAKVASQSDGRPSTATAGPSKSQLEALITPLQAACEKESEFPQDAYEGRICIAWIHWIVGDLAKATEELPPELPPNVKQTLDDMPAVGQRSSQWVYACAVKGAYIKGHSLEAASRHAEALQMYSSLLSLFAGSPSRVAATPQFCIWSELVINRLCNISMQTEPLDPRLDVATMLEMFRIWNTLWSHGVQKQPAPRPEKGVGKQYSRLEIWRSYYRTLSEMLNRGLLFSPASSELKPVFLTSSEEITEDQIAASRLKHRREIKEVESIVCTMLFNNTKFPMANETNQAVEDWVADVMKSWRVMCGPTWRDDDLGEGGKDAVSRGVLDILYNSATKTFHSTMILRQMFTVHAALAEFDLALKAFDSYVEIVTRSKDRAEKSGQVDETLDDDGTVLRTAAEAINVLCRFGSRAEGEKARQIGSTIEKWLKQHTPASQTSNEDSDDTTETAVPPQALAVAYRAIGISSANWAKLTYEAETRAGLQAQAIQSFRKALDPALGESKNMETLYSLGLVLADMRDVAGALKVIKEAISSTASLTADSASSGSAEEWTKTAYARERKLLPIWHLLALLLSARSDFDTSAKSCEAAFEQFHNPTILFGDASPSSPLSPHLQEMKAASEKTLAGSSRGLVDNMDDFEKESVLQIKITQMALLESMEGPSAAVDACDELLALYSRLFGNLKPNRPTTQQSTLKVPPKSATGTIRGSIFGRNKSRRSMMEKTNSVVSSSTAAASRPSSSAGTEIPSVPMVEVTDEDAAANGHGHRHLHIGRHSSRHESKLDRAESKLHRKSIGSMKKKENMSLPVRPNEASEPTVPEPSSPNTASRSSYEDAPETLHRPAPTAGEDNQPDRKLPPIPHNISHTEEPPPLGHEKQPPQQDVRLPGSVVPSNEAGPQAKLPNLQERRHKTTLLIDTWLFAAGLYTRAELFEDARGAINEGFKLVEEFELEVSRLSSTARAFAETGWGGGKSVEEMWADIYATRGYLAQACNAPHEAITNFEKALSHFPDHASAIVGLSDLLLDIYTQKIPPEAPSFIGIASSSSISIANTIAPTASMPPTQHELPSTSIDSPSKRNPNADPEELNRLAARDRAYNLLSTLTKLGTGWDYSEAWYTLARAYEEGGQLDKAKSVLWWCVELEDTRPVRPWGTVGVGRFVL</sequence>
<evidence type="ECO:0000256" key="2">
    <source>
        <dbReference type="ARBA" id="ARBA00038251"/>
    </source>
</evidence>
<comment type="function">
    <text evidence="1">Involved in endocytosis.</text>
</comment>
<dbReference type="Gene3D" id="1.25.40.10">
    <property type="entry name" value="Tetratricopeptide repeat domain"/>
    <property type="match status" value="2"/>
</dbReference>
<dbReference type="InterPro" id="IPR019734">
    <property type="entry name" value="TPR_rpt"/>
</dbReference>
<dbReference type="OrthoDB" id="29013at2759"/>
<feature type="compositionally biased region" description="Polar residues" evidence="3">
    <location>
        <begin position="1103"/>
        <end position="1122"/>
    </location>
</feature>
<evidence type="ECO:0000256" key="3">
    <source>
        <dbReference type="SAM" id="MobiDB-lite"/>
    </source>
</evidence>
<accession>A0A6G1GR39</accession>
<evidence type="ECO:0008006" key="6">
    <source>
        <dbReference type="Google" id="ProtNLM"/>
    </source>
</evidence>
<feature type="compositionally biased region" description="Low complexity" evidence="3">
    <location>
        <begin position="772"/>
        <end position="788"/>
    </location>
</feature>
<dbReference type="SUPFAM" id="SSF48452">
    <property type="entry name" value="TPR-like"/>
    <property type="match status" value="2"/>
</dbReference>
<dbReference type="InterPro" id="IPR051722">
    <property type="entry name" value="Endocytosis_PI4K-reg_protein"/>
</dbReference>
<comment type="similarity">
    <text evidence="2">Belongs to the YPP1 family.</text>
</comment>
<feature type="region of interest" description="Disordered" evidence="3">
    <location>
        <begin position="477"/>
        <end position="497"/>
    </location>
</feature>